<dbReference type="GO" id="GO:0003852">
    <property type="term" value="F:2-isopropylmalate synthase activity"/>
    <property type="evidence" value="ECO:0007669"/>
    <property type="project" value="InterPro"/>
</dbReference>
<dbReference type="AlphaFoldDB" id="A0A1M5ZGZ8"/>
<evidence type="ECO:0000256" key="8">
    <source>
        <dbReference type="NCBIfam" id="TIGR00977"/>
    </source>
</evidence>
<feature type="domain" description="Pyruvate carboxyltransferase" evidence="10">
    <location>
        <begin position="3"/>
        <end position="268"/>
    </location>
</feature>
<dbReference type="InterPro" id="IPR054691">
    <property type="entry name" value="LeuA/HCS_post-cat"/>
</dbReference>
<dbReference type="CDD" id="cd07941">
    <property type="entry name" value="DRE_TIM_LeuA3"/>
    <property type="match status" value="1"/>
</dbReference>
<evidence type="ECO:0000256" key="6">
    <source>
        <dbReference type="ARBA" id="ARBA00023304"/>
    </source>
</evidence>
<dbReference type="Gene3D" id="1.10.238.260">
    <property type="match status" value="1"/>
</dbReference>
<accession>A0A1M5ZGZ8</accession>
<dbReference type="InterPro" id="IPR036230">
    <property type="entry name" value="LeuA_allosteric_dom_sf"/>
</dbReference>
<evidence type="ECO:0000256" key="4">
    <source>
        <dbReference type="ARBA" id="ARBA00022624"/>
    </source>
</evidence>
<dbReference type="UniPathway" id="UPA00047">
    <property type="reaction ID" value="UER00066"/>
</dbReference>
<dbReference type="SUPFAM" id="SSF110921">
    <property type="entry name" value="2-isopropylmalate synthase LeuA, allosteric (dimerisation) domain"/>
    <property type="match status" value="1"/>
</dbReference>
<gene>
    <name evidence="11" type="ORF">SAMN02745823_03719</name>
</gene>
<evidence type="ECO:0000256" key="3">
    <source>
        <dbReference type="ARBA" id="ARBA00022605"/>
    </source>
</evidence>
<dbReference type="Gene3D" id="3.30.160.270">
    <property type="match status" value="1"/>
</dbReference>
<dbReference type="PROSITE" id="PS00815">
    <property type="entry name" value="AIPM_HOMOCIT_SYNTH_1"/>
    <property type="match status" value="1"/>
</dbReference>
<dbReference type="PROSITE" id="PS00816">
    <property type="entry name" value="AIPM_HOMOCIT_SYNTH_2"/>
    <property type="match status" value="1"/>
</dbReference>
<evidence type="ECO:0000256" key="2">
    <source>
        <dbReference type="ARBA" id="ARBA00006154"/>
    </source>
</evidence>
<evidence type="ECO:0000256" key="9">
    <source>
        <dbReference type="RuleBase" id="RU003523"/>
    </source>
</evidence>
<dbReference type="PANTHER" id="PTHR43538">
    <property type="entry name" value="ALPHA-IPM SYNTHASE/HOMOCITRATE SYNTHASE"/>
    <property type="match status" value="1"/>
</dbReference>
<dbReference type="EMBL" id="FQXV01000020">
    <property type="protein sequence ID" value="SHI23414.1"/>
    <property type="molecule type" value="Genomic_DNA"/>
</dbReference>
<dbReference type="InterPro" id="IPR005675">
    <property type="entry name" value="Citramal_synthase"/>
</dbReference>
<dbReference type="Pfam" id="PF00682">
    <property type="entry name" value="HMGL-like"/>
    <property type="match status" value="1"/>
</dbReference>
<dbReference type="Gene3D" id="3.20.20.70">
    <property type="entry name" value="Aldolase class I"/>
    <property type="match status" value="1"/>
</dbReference>
<dbReference type="GO" id="GO:0043714">
    <property type="term" value="F:(R)-citramalate synthase activity"/>
    <property type="evidence" value="ECO:0007669"/>
    <property type="project" value="UniProtKB-UniRule"/>
</dbReference>
<comment type="catalytic activity">
    <reaction evidence="7">
        <text>pyruvate + acetyl-CoA + H2O = (3R)-citramalate + CoA + H(+)</text>
        <dbReference type="Rhea" id="RHEA:19045"/>
        <dbReference type="ChEBI" id="CHEBI:15361"/>
        <dbReference type="ChEBI" id="CHEBI:15377"/>
        <dbReference type="ChEBI" id="CHEBI:15378"/>
        <dbReference type="ChEBI" id="CHEBI:30934"/>
        <dbReference type="ChEBI" id="CHEBI:57287"/>
        <dbReference type="ChEBI" id="CHEBI:57288"/>
        <dbReference type="EC" id="2.3.3.21"/>
    </reaction>
</comment>
<dbReference type="InterPro" id="IPR000891">
    <property type="entry name" value="PYR_CT"/>
</dbReference>
<dbReference type="Pfam" id="PF22617">
    <property type="entry name" value="HCS_D2"/>
    <property type="match status" value="1"/>
</dbReference>
<dbReference type="SUPFAM" id="SSF51569">
    <property type="entry name" value="Aldolase"/>
    <property type="match status" value="1"/>
</dbReference>
<evidence type="ECO:0000313" key="11">
    <source>
        <dbReference type="EMBL" id="SHI23414.1"/>
    </source>
</evidence>
<evidence type="ECO:0000256" key="7">
    <source>
        <dbReference type="ARBA" id="ARBA00048263"/>
    </source>
</evidence>
<comment type="similarity">
    <text evidence="2 9">Belongs to the alpha-IPM synthase/homocitrate synthase family.</text>
</comment>
<proteinExistence type="inferred from homology"/>
<dbReference type="GO" id="GO:0009098">
    <property type="term" value="P:L-leucine biosynthetic process"/>
    <property type="evidence" value="ECO:0007669"/>
    <property type="project" value="InterPro"/>
</dbReference>
<dbReference type="EC" id="2.3.3.21" evidence="8"/>
<dbReference type="Pfam" id="PF08502">
    <property type="entry name" value="LeuA_dimer"/>
    <property type="match status" value="1"/>
</dbReference>
<comment type="pathway">
    <text evidence="1">Amino-acid biosynthesis; L-isoleucine biosynthesis; 2-oxobutanoate from pyruvate: step 1/3.</text>
</comment>
<dbReference type="PANTHER" id="PTHR43538:SF1">
    <property type="entry name" value="(R)-CITRAMALATE SYNTHASE"/>
    <property type="match status" value="1"/>
</dbReference>
<keyword evidence="3" id="KW-0028">Amino-acid biosynthesis</keyword>
<name>A0A1M5ZGZ8_9FIRM</name>
<dbReference type="PROSITE" id="PS50991">
    <property type="entry name" value="PYR_CT"/>
    <property type="match status" value="1"/>
</dbReference>
<reference evidence="11 12" key="1">
    <citation type="submission" date="2016-11" db="EMBL/GenBank/DDBJ databases">
        <authorList>
            <person name="Jaros S."/>
            <person name="Januszkiewicz K."/>
            <person name="Wedrychowicz H."/>
        </authorList>
    </citation>
    <scope>NUCLEOTIDE SEQUENCE [LARGE SCALE GENOMIC DNA]</scope>
    <source>
        <strain evidence="11 12">DSM 10068</strain>
    </source>
</reference>
<dbReference type="GO" id="GO:0009097">
    <property type="term" value="P:isoleucine biosynthetic process"/>
    <property type="evidence" value="ECO:0007669"/>
    <property type="project" value="UniProtKB-UniRule"/>
</dbReference>
<dbReference type="NCBIfam" id="TIGR00977">
    <property type="entry name" value="citramal_synth"/>
    <property type="match status" value="1"/>
</dbReference>
<dbReference type="SMART" id="SM00917">
    <property type="entry name" value="LeuA_dimer"/>
    <property type="match status" value="1"/>
</dbReference>
<evidence type="ECO:0000313" key="12">
    <source>
        <dbReference type="Proteomes" id="UP000183995"/>
    </source>
</evidence>
<evidence type="ECO:0000259" key="10">
    <source>
        <dbReference type="PROSITE" id="PS50991"/>
    </source>
</evidence>
<keyword evidence="6" id="KW-0100">Branched-chain amino acid biosynthesis</keyword>
<keyword evidence="12" id="KW-1185">Reference proteome</keyword>
<dbReference type="Proteomes" id="UP000183995">
    <property type="component" value="Unassembled WGS sequence"/>
</dbReference>
<dbReference type="InterPro" id="IPR013709">
    <property type="entry name" value="2-isopropylmalate_synth_dimer"/>
</dbReference>
<evidence type="ECO:0000256" key="1">
    <source>
        <dbReference type="ARBA" id="ARBA00004743"/>
    </source>
</evidence>
<dbReference type="InterPro" id="IPR013785">
    <property type="entry name" value="Aldolase_TIM"/>
</dbReference>
<dbReference type="STRING" id="1123282.SAMN02745823_03719"/>
<keyword evidence="5 9" id="KW-0808">Transferase</keyword>
<evidence type="ECO:0000256" key="5">
    <source>
        <dbReference type="ARBA" id="ARBA00022679"/>
    </source>
</evidence>
<organism evidence="11 12">
    <name type="scientific">Sporobacter termitidis DSM 10068</name>
    <dbReference type="NCBI Taxonomy" id="1123282"/>
    <lineage>
        <taxon>Bacteria</taxon>
        <taxon>Bacillati</taxon>
        <taxon>Bacillota</taxon>
        <taxon>Clostridia</taxon>
        <taxon>Eubacteriales</taxon>
        <taxon>Oscillospiraceae</taxon>
        <taxon>Sporobacter</taxon>
    </lineage>
</organism>
<keyword evidence="4" id="KW-0412">Isoleucine biosynthesis</keyword>
<protein>
    <recommendedName>
        <fullName evidence="8">Citramalate synthase</fullName>
        <ecNumber evidence="8">2.3.3.21</ecNumber>
    </recommendedName>
</protein>
<dbReference type="InterPro" id="IPR002034">
    <property type="entry name" value="AIPM/Hcit_synth_CS"/>
</dbReference>
<sequence length="525" mass="56494">MKLEMFDTTLRDGAQTEGVSFSVSDKLAVVRTLDEFGVRYIEAGNPGSNPKDMEFFKTAAGLKLKNARLVAFGSTKRKNIAVRDDANVMSLLDAGTAAVAVFGKSWDLHATEILNTTLEENLNCVRETVKFFKDNGKEVIFDAEHFFDGYKNNPAYAMLVLEAAKGGGADVLVLCDTNGGTLPMQVYAVVKTVVEAFPGMRVGIHCHNDSGCAVASSMMAVEAGGCHVQGTFMGIGERCGNADLTVIIPNLQLKGGYECIAGNLETLCETEIKIAEIANLTVPSNKPYVGESAFAHKGGMHIDGVDKLSRSFEHVDPSLVGNSRKFLLSEVSGKKAVLLKVGDIAPELTKDSPETAMILERLKELEHEGYQFEAADASFELLVKKVIGRFRPHFELSMYKASSESPAPDGEMNSNAMIKIKVDGSAETTAAVGNGPVNALDAALRKALCVFYPVLSDVHLIDYKVRVLETGDATGSRVRVLIESTDGHRKWITVGVSTDIIEASFAALVDSLEYKLCTVEAAATV</sequence>